<evidence type="ECO:0000313" key="3">
    <source>
        <dbReference type="Proteomes" id="UP000287527"/>
    </source>
</evidence>
<evidence type="ECO:0000313" key="2">
    <source>
        <dbReference type="EMBL" id="RWX00408.1"/>
    </source>
</evidence>
<gene>
    <name evidence="2" type="ORF">EPI11_09015</name>
</gene>
<proteinExistence type="predicted"/>
<feature type="domain" description="Replication initiation protein-like C-terminal" evidence="1">
    <location>
        <begin position="110"/>
        <end position="187"/>
    </location>
</feature>
<organism evidence="2 3">
    <name type="scientific">Flavobacterium cerinum</name>
    <dbReference type="NCBI Taxonomy" id="2502784"/>
    <lineage>
        <taxon>Bacteria</taxon>
        <taxon>Pseudomonadati</taxon>
        <taxon>Bacteroidota</taxon>
        <taxon>Flavobacteriia</taxon>
        <taxon>Flavobacteriales</taxon>
        <taxon>Flavobacteriaceae</taxon>
        <taxon>Flavobacterium</taxon>
    </lineage>
</organism>
<comment type="caution">
    <text evidence="2">The sequence shown here is derived from an EMBL/GenBank/DDBJ whole genome shotgun (WGS) entry which is preliminary data.</text>
</comment>
<dbReference type="Proteomes" id="UP000287527">
    <property type="component" value="Unassembled WGS sequence"/>
</dbReference>
<dbReference type="AlphaFoldDB" id="A0A444HAT1"/>
<reference evidence="2 3" key="1">
    <citation type="submission" date="2019-01" db="EMBL/GenBank/DDBJ databases">
        <title>Flavobacterium sp. nov.,isolated from freshwater.</title>
        <authorList>
            <person name="Zhang R."/>
            <person name="Du Z.-J."/>
        </authorList>
    </citation>
    <scope>NUCLEOTIDE SEQUENCE [LARGE SCALE GENOMIC DNA]</scope>
    <source>
        <strain evidence="2 3">1E403</strain>
    </source>
</reference>
<name>A0A444HAT1_9FLAO</name>
<dbReference type="InterPro" id="IPR003491">
    <property type="entry name" value="REP-like_C"/>
</dbReference>
<dbReference type="EMBL" id="SBII01000005">
    <property type="protein sequence ID" value="RWX00408.1"/>
    <property type="molecule type" value="Genomic_DNA"/>
</dbReference>
<keyword evidence="3" id="KW-1185">Reference proteome</keyword>
<sequence>MLLIIDYLIINLKGSLTKERGNSLYNLHKINPFTLNRHEHGNKIYTDVYDLFYNNEKIGLLNAVPRASIIDASLIQLQFENHLFYTKKLNDLGQIVYEFQYYFDLAFDGVNRLDIAIDKKENRIKYEQLYTDLMAGRKLVKGREKNIASYGVTKKGRGQFNGFTVGKRSSSRFLRVYNKTEALKDLKNPKTYINDYLEVNNMASSPGLDVWRFEYQLNSTFFTYLRKCKKNITNQIFELETLIDLIELAEKNHFEIVENTGKTETNKEKLIVLHNWSLLRENLRGKYSSIVSRIKKIFEPSINAQKRLIKGLFRQYYVEQSLAFLYPLIKVLREYNLQDWFMEKYDFYKREFENKERLRHTFNQSFFVDTFNKLIV</sequence>
<dbReference type="Pfam" id="PF02486">
    <property type="entry name" value="Rep_trans"/>
    <property type="match status" value="1"/>
</dbReference>
<protein>
    <recommendedName>
        <fullName evidence="1">Replication initiation protein-like C-terminal domain-containing protein</fullName>
    </recommendedName>
</protein>
<accession>A0A444HAT1</accession>
<dbReference type="RefSeq" id="WP_128389637.1">
    <property type="nucleotide sequence ID" value="NZ_SBII01000005.1"/>
</dbReference>
<evidence type="ECO:0000259" key="1">
    <source>
        <dbReference type="Pfam" id="PF02486"/>
    </source>
</evidence>
<dbReference type="OrthoDB" id="1302589at2"/>